<keyword evidence="3 5" id="KW-0418">Kinase</keyword>
<dbReference type="KEGG" id="aalg:AREALGSMS7_03144"/>
<dbReference type="STRING" id="616991.GCA_000733925_01463"/>
<dbReference type="Gene3D" id="3.30.420.40">
    <property type="match status" value="2"/>
</dbReference>
<dbReference type="SUPFAM" id="SSF53067">
    <property type="entry name" value="Actin-like ATPase domain"/>
    <property type="match status" value="2"/>
</dbReference>
<organism evidence="5 6">
    <name type="scientific">Arenibacter algicola</name>
    <dbReference type="NCBI Taxonomy" id="616991"/>
    <lineage>
        <taxon>Bacteria</taxon>
        <taxon>Pseudomonadati</taxon>
        <taxon>Bacteroidota</taxon>
        <taxon>Flavobacteriia</taxon>
        <taxon>Flavobacteriales</taxon>
        <taxon>Flavobacteriaceae</taxon>
        <taxon>Arenibacter</taxon>
    </lineage>
</organism>
<dbReference type="InterPro" id="IPR018484">
    <property type="entry name" value="FGGY_N"/>
</dbReference>
<dbReference type="eggNOG" id="COG1070">
    <property type="taxonomic scope" value="Bacteria"/>
</dbReference>
<dbReference type="GO" id="GO:0008993">
    <property type="term" value="F:rhamnulokinase activity"/>
    <property type="evidence" value="ECO:0007669"/>
    <property type="project" value="UniProtKB-EC"/>
</dbReference>
<evidence type="ECO:0000256" key="1">
    <source>
        <dbReference type="ARBA" id="ARBA00009156"/>
    </source>
</evidence>
<name>A0A221UYY6_9FLAO</name>
<dbReference type="AlphaFoldDB" id="A0A221UYY6"/>
<accession>A0A221UYY6</accession>
<protein>
    <submittedName>
        <fullName evidence="5">Rhamnulokinase</fullName>
        <ecNumber evidence="5">2.7.1.5</ecNumber>
    </submittedName>
</protein>
<dbReference type="EC" id="2.7.1.5" evidence="5"/>
<evidence type="ECO:0000313" key="6">
    <source>
        <dbReference type="Proteomes" id="UP000204551"/>
    </source>
</evidence>
<dbReference type="GO" id="GO:0005997">
    <property type="term" value="P:xylulose metabolic process"/>
    <property type="evidence" value="ECO:0007669"/>
    <property type="project" value="TreeGrafter"/>
</dbReference>
<dbReference type="EMBL" id="CP022515">
    <property type="protein sequence ID" value="ASO06575.1"/>
    <property type="molecule type" value="Genomic_DNA"/>
</dbReference>
<evidence type="ECO:0000256" key="3">
    <source>
        <dbReference type="ARBA" id="ARBA00022777"/>
    </source>
</evidence>
<gene>
    <name evidence="5" type="primary">rhaB</name>
    <name evidence="5" type="ORF">AREALGSMS7_03144</name>
</gene>
<dbReference type="CDD" id="cd07772">
    <property type="entry name" value="ASKHA_NBD_FGGY_NaCK-like"/>
    <property type="match status" value="1"/>
</dbReference>
<dbReference type="Proteomes" id="UP000204551">
    <property type="component" value="Chromosome"/>
</dbReference>
<dbReference type="PANTHER" id="PTHR10196">
    <property type="entry name" value="SUGAR KINASE"/>
    <property type="match status" value="1"/>
</dbReference>
<evidence type="ECO:0000256" key="2">
    <source>
        <dbReference type="ARBA" id="ARBA00022679"/>
    </source>
</evidence>
<dbReference type="InterPro" id="IPR043129">
    <property type="entry name" value="ATPase_NBD"/>
</dbReference>
<dbReference type="GO" id="GO:0005829">
    <property type="term" value="C:cytosol"/>
    <property type="evidence" value="ECO:0007669"/>
    <property type="project" value="TreeGrafter"/>
</dbReference>
<comment type="similarity">
    <text evidence="1">Belongs to the FGGY kinase family.</text>
</comment>
<keyword evidence="2 5" id="KW-0808">Transferase</keyword>
<dbReference type="PANTHER" id="PTHR10196:SF57">
    <property type="entry name" value="XYLULOSE KINASE"/>
    <property type="match status" value="1"/>
</dbReference>
<feature type="domain" description="Carbohydrate kinase FGGY N-terminal" evidence="4">
    <location>
        <begin position="8"/>
        <end position="216"/>
    </location>
</feature>
<proteinExistence type="inferred from homology"/>
<sequence length="468" mass="54147">MKKKVTAVFDIGRTNKKFFLFDSDFQEVYREYSRFDEITDEDGYPTENLEALEKWAKEVFDRIMESPELEIRALNFSCYGASLVHIDKNGKVLTPLYNYMKPLKTEVFDAFYDKYGPENELSRSTGSQKLGMLNTGMHLFWLKYARPEVYKKIKYSLHLPQYLSYLFTGIAVSEFTSIGCHTMLWDYEKKDYHDWVYKEGIHEKFPPIASSRETTPVNYKGKNIQMGVGVHDSSSALLPYIRSIKKPFLLISTGTWSISINPFNKGMLTKEDIGNGCLFNMRIDGSPVKVSTLFLGNEYKLQIKELSAHFKVQEDYHRTVKFNQDTFFEINKDFEHMFKWASIVSENMPEETKIPYDKFEHAYHQLMLELVLLQVKSIRSAIGNENIKRLYIDGGFSDNEVYIQLLSRYLDNMKISTTDSSLGSALGAAIVISDVTLEPKFLKKNYALKKHVPFIIQKSGTLRNSGNE</sequence>
<evidence type="ECO:0000313" key="5">
    <source>
        <dbReference type="EMBL" id="ASO06575.1"/>
    </source>
</evidence>
<dbReference type="GO" id="GO:0004856">
    <property type="term" value="F:D-xylulokinase activity"/>
    <property type="evidence" value="ECO:0007669"/>
    <property type="project" value="TreeGrafter"/>
</dbReference>
<evidence type="ECO:0000259" key="4">
    <source>
        <dbReference type="Pfam" id="PF00370"/>
    </source>
</evidence>
<dbReference type="RefSeq" id="WP_093979036.1">
    <property type="nucleotide sequence ID" value="NZ_CP022515.1"/>
</dbReference>
<dbReference type="Pfam" id="PF00370">
    <property type="entry name" value="FGGY_N"/>
    <property type="match status" value="1"/>
</dbReference>
<reference evidence="5 6" key="1">
    <citation type="submission" date="2017-07" db="EMBL/GenBank/DDBJ databases">
        <title>Genome Sequence of Arenibacter algicola Strain SMS7 Isolated from a culture of the Diatom Skeletonema marinoi.</title>
        <authorList>
            <person name="Topel M."/>
            <person name="Pinder M.I.M."/>
            <person name="Johansson O.N."/>
            <person name="Kourtchenko O."/>
            <person name="Godhe A."/>
            <person name="Clarke A.K."/>
        </authorList>
    </citation>
    <scope>NUCLEOTIDE SEQUENCE [LARGE SCALE GENOMIC DNA]</scope>
    <source>
        <strain evidence="5 6">SMS7</strain>
    </source>
</reference>